<feature type="transmembrane region" description="Helical" evidence="7">
    <location>
        <begin position="472"/>
        <end position="489"/>
    </location>
</feature>
<comment type="caution">
    <text evidence="10">The sequence shown here is derived from an EMBL/GenBank/DDBJ whole genome shotgun (WGS) entry which is preliminary data.</text>
</comment>
<sequence>MKIFISNFLKDLLKFLRSTDFSKAIVLTVAIIIPIALFSYYSNTLVGVVIASGCLLSSPSDVAGSFKHKVIGVSCAAILAGLSSVISGYAQVSLYLIIPVLGMLMFAISYLAVFGFRASLITFSGLLAVVISFANLSKDLEIWQRGILIILGGFWYLSLSLLWDFLNPRKQTEHLLAGTMELTAKYLRIRAKLYTEFEQRDQLLKKLFLLQTELNEKHESLREVLISSRKTSGNSNYARKRLLIFIELVDMLELAMANPVDYSKMDELLGQEQQQFENIQDLLNAMAEHLEQIASALKYNNKLPPNNLKNALDKLQSGLLAFREKININESRETMLLLRNLIDYQEQQVQRMNSIFRILNNLESEKNLFIKSKEVSRFITPQDYDPKILVENFNFNSIIFRHSIRLAVVVIIGFSIGIFFSIQNAYWIILTIAVIMRPNYGLTKDRSKQRIIGTLIGGAIAVGIVYITQNEIVYMVLGIGSLTLAFSLLQRNYRTAAIFITLSIIFIYALLQPNVLNVIQYRIVDTLIGAGLAALGNHFLWPSWEVHGIKSYIQESIAANRNYLEEVDNFYHNKGKLPISYKLARKKSFLEMGNLSAAFQRMTQEPKSKQKDISRIYEIVGLNQTFLSALASLGTYIQNHETTAASVNFETFTNFISENLKSSEEILQKNNPVEVSRPSSEIEGAAMALRKTYEDLVEKRTIEIEEGKQNIDLRMRLQLQEAQLVNNQLRWLADISTNIRKTVSISKEVLQISKI</sequence>
<evidence type="ECO:0000256" key="1">
    <source>
        <dbReference type="ARBA" id="ARBA00004651"/>
    </source>
</evidence>
<evidence type="ECO:0000256" key="3">
    <source>
        <dbReference type="ARBA" id="ARBA00022692"/>
    </source>
</evidence>
<dbReference type="Pfam" id="PF12805">
    <property type="entry name" value="FUSC-like"/>
    <property type="match status" value="1"/>
</dbReference>
<feature type="domain" description="Integral membrane protein YccS N-terminal" evidence="8">
    <location>
        <begin position="80"/>
        <end position="343"/>
    </location>
</feature>
<feature type="transmembrane region" description="Helical" evidence="7">
    <location>
        <begin position="449"/>
        <end position="467"/>
    </location>
</feature>
<keyword evidence="2" id="KW-1003">Cell membrane</keyword>
<feature type="transmembrane region" description="Helical" evidence="7">
    <location>
        <begin position="120"/>
        <end position="136"/>
    </location>
</feature>
<evidence type="ECO:0000259" key="9">
    <source>
        <dbReference type="Pfam" id="PF13515"/>
    </source>
</evidence>
<feature type="transmembrane region" description="Helical" evidence="7">
    <location>
        <begin position="406"/>
        <end position="429"/>
    </location>
</feature>
<dbReference type="PANTHER" id="PTHR30509:SF8">
    <property type="entry name" value="INNER MEMBRANE PROTEIN YCCS"/>
    <property type="match status" value="1"/>
</dbReference>
<organism evidence="10 11">
    <name type="scientific">Autumnicola lenta</name>
    <dbReference type="NCBI Taxonomy" id="3075593"/>
    <lineage>
        <taxon>Bacteria</taxon>
        <taxon>Pseudomonadati</taxon>
        <taxon>Bacteroidota</taxon>
        <taxon>Flavobacteriia</taxon>
        <taxon>Flavobacteriales</taxon>
        <taxon>Flavobacteriaceae</taxon>
        <taxon>Autumnicola</taxon>
    </lineage>
</organism>
<feature type="transmembrane region" description="Helical" evidence="7">
    <location>
        <begin position="70"/>
        <end position="90"/>
    </location>
</feature>
<keyword evidence="5 7" id="KW-0472">Membrane</keyword>
<evidence type="ECO:0000313" key="10">
    <source>
        <dbReference type="EMBL" id="MDT0646678.1"/>
    </source>
</evidence>
<evidence type="ECO:0000313" key="11">
    <source>
        <dbReference type="Proteomes" id="UP001245285"/>
    </source>
</evidence>
<dbReference type="PANTHER" id="PTHR30509">
    <property type="entry name" value="P-HYDROXYBENZOIC ACID EFFLUX PUMP SUBUNIT-RELATED"/>
    <property type="match status" value="1"/>
</dbReference>
<reference evidence="10 11" key="1">
    <citation type="submission" date="2023-09" db="EMBL/GenBank/DDBJ databases">
        <authorList>
            <person name="Rey-Velasco X."/>
        </authorList>
    </citation>
    <scope>NUCLEOTIDE SEQUENCE [LARGE SCALE GENOMIC DNA]</scope>
    <source>
        <strain evidence="10 11">F260</strain>
    </source>
</reference>
<evidence type="ECO:0000256" key="6">
    <source>
        <dbReference type="ARBA" id="ARBA00043993"/>
    </source>
</evidence>
<protein>
    <submittedName>
        <fullName evidence="10">FUSC family membrane protein</fullName>
    </submittedName>
</protein>
<evidence type="ECO:0000256" key="4">
    <source>
        <dbReference type="ARBA" id="ARBA00022989"/>
    </source>
</evidence>
<feature type="domain" description="Integral membrane bound transporter" evidence="9">
    <location>
        <begin position="415"/>
        <end position="535"/>
    </location>
</feature>
<comment type="similarity">
    <text evidence="6">Belongs to the YccS/YhfK family.</text>
</comment>
<evidence type="ECO:0000256" key="5">
    <source>
        <dbReference type="ARBA" id="ARBA00023136"/>
    </source>
</evidence>
<dbReference type="RefSeq" id="WP_311494844.1">
    <property type="nucleotide sequence ID" value="NZ_JAVRHO010000009.1"/>
</dbReference>
<evidence type="ECO:0000259" key="8">
    <source>
        <dbReference type="Pfam" id="PF12805"/>
    </source>
</evidence>
<evidence type="ECO:0000256" key="7">
    <source>
        <dbReference type="SAM" id="Phobius"/>
    </source>
</evidence>
<gene>
    <name evidence="10" type="ORF">RM545_08250</name>
</gene>
<name>A0ABU3CKC4_9FLAO</name>
<dbReference type="EMBL" id="JAVRHO010000009">
    <property type="protein sequence ID" value="MDT0646678.1"/>
    <property type="molecule type" value="Genomic_DNA"/>
</dbReference>
<feature type="transmembrane region" description="Helical" evidence="7">
    <location>
        <begin position="495"/>
        <end position="511"/>
    </location>
</feature>
<evidence type="ECO:0000256" key="2">
    <source>
        <dbReference type="ARBA" id="ARBA00022475"/>
    </source>
</evidence>
<dbReference type="Proteomes" id="UP001245285">
    <property type="component" value="Unassembled WGS sequence"/>
</dbReference>
<dbReference type="InterPro" id="IPR049453">
    <property type="entry name" value="Memb_transporter_dom"/>
</dbReference>
<feature type="transmembrane region" description="Helical" evidence="7">
    <location>
        <begin position="21"/>
        <end position="39"/>
    </location>
</feature>
<dbReference type="Pfam" id="PF13515">
    <property type="entry name" value="FUSC_2"/>
    <property type="match status" value="1"/>
</dbReference>
<dbReference type="InterPro" id="IPR032692">
    <property type="entry name" value="YccS_N"/>
</dbReference>
<feature type="transmembrane region" description="Helical" evidence="7">
    <location>
        <begin position="142"/>
        <end position="166"/>
    </location>
</feature>
<feature type="transmembrane region" description="Helical" evidence="7">
    <location>
        <begin position="96"/>
        <end position="113"/>
    </location>
</feature>
<keyword evidence="4 7" id="KW-1133">Transmembrane helix</keyword>
<keyword evidence="11" id="KW-1185">Reference proteome</keyword>
<proteinExistence type="inferred from homology"/>
<keyword evidence="3 7" id="KW-0812">Transmembrane</keyword>
<comment type="subcellular location">
    <subcellularLocation>
        <location evidence="1">Cell membrane</location>
        <topology evidence="1">Multi-pass membrane protein</topology>
    </subcellularLocation>
</comment>
<accession>A0ABU3CKC4</accession>